<evidence type="ECO:0000313" key="2">
    <source>
        <dbReference type="Proteomes" id="UP001227230"/>
    </source>
</evidence>
<name>A0ABY9C721_VITVI</name>
<keyword evidence="2" id="KW-1185">Reference proteome</keyword>
<proteinExistence type="predicted"/>
<dbReference type="Proteomes" id="UP001227230">
    <property type="component" value="Chromosome 7"/>
</dbReference>
<gene>
    <name evidence="1" type="ORF">VitviT2T_010216</name>
</gene>
<sequence length="124" mass="13991">MYSLGERGADGDERSVGCLRQKRSLQVPGVPERVREEKEAFLAKQSRSLWFWSRLDALNSDWDSVHDFALELYNGPTDFHFRRHKTDVVDADLECSSYIIAPYGAVGSGYMGGASPKFLIIDDD</sequence>
<protein>
    <submittedName>
        <fullName evidence="1">Uncharacterized protein</fullName>
    </submittedName>
</protein>
<accession>A0ABY9C721</accession>
<reference evidence="1 2" key="1">
    <citation type="journal article" date="2023" name="Hortic Res">
        <title>The complete reference genome for grapevine (Vitis vinifera L.) genetics and breeding.</title>
        <authorList>
            <person name="Shi X."/>
            <person name="Cao S."/>
            <person name="Wang X."/>
            <person name="Huang S."/>
            <person name="Wang Y."/>
            <person name="Liu Z."/>
            <person name="Liu W."/>
            <person name="Leng X."/>
            <person name="Peng Y."/>
            <person name="Wang N."/>
            <person name="Wang Y."/>
            <person name="Ma Z."/>
            <person name="Xu X."/>
            <person name="Zhang F."/>
            <person name="Xue H."/>
            <person name="Zhong H."/>
            <person name="Wang Y."/>
            <person name="Zhang K."/>
            <person name="Velt A."/>
            <person name="Avia K."/>
            <person name="Holtgrawe D."/>
            <person name="Grimplet J."/>
            <person name="Matus J.T."/>
            <person name="Ware D."/>
            <person name="Wu X."/>
            <person name="Wang H."/>
            <person name="Liu C."/>
            <person name="Fang Y."/>
            <person name="Rustenholz C."/>
            <person name="Cheng Z."/>
            <person name="Xiao H."/>
            <person name="Zhou Y."/>
        </authorList>
    </citation>
    <scope>NUCLEOTIDE SEQUENCE [LARGE SCALE GENOMIC DNA]</scope>
    <source>
        <strain evidence="2">cv. Pinot noir / PN40024</strain>
        <tissue evidence="1">Leaf</tissue>
    </source>
</reference>
<evidence type="ECO:0000313" key="1">
    <source>
        <dbReference type="EMBL" id="WJZ91113.1"/>
    </source>
</evidence>
<dbReference type="EMBL" id="CP126654">
    <property type="protein sequence ID" value="WJZ91113.1"/>
    <property type="molecule type" value="Genomic_DNA"/>
</dbReference>
<organism evidence="1 2">
    <name type="scientific">Vitis vinifera</name>
    <name type="common">Grape</name>
    <dbReference type="NCBI Taxonomy" id="29760"/>
    <lineage>
        <taxon>Eukaryota</taxon>
        <taxon>Viridiplantae</taxon>
        <taxon>Streptophyta</taxon>
        <taxon>Embryophyta</taxon>
        <taxon>Tracheophyta</taxon>
        <taxon>Spermatophyta</taxon>
        <taxon>Magnoliopsida</taxon>
        <taxon>eudicotyledons</taxon>
        <taxon>Gunneridae</taxon>
        <taxon>Pentapetalae</taxon>
        <taxon>rosids</taxon>
        <taxon>Vitales</taxon>
        <taxon>Vitaceae</taxon>
        <taxon>Viteae</taxon>
        <taxon>Vitis</taxon>
    </lineage>
</organism>